<accession>A0A7S1DDJ0</accession>
<gene>
    <name evidence="1" type="ORF">CTEN0397_LOCUS15541</name>
</gene>
<organism evidence="1">
    <name type="scientific">Cyclophora tenuis</name>
    <name type="common">Marine diatom</name>
    <dbReference type="NCBI Taxonomy" id="216820"/>
    <lineage>
        <taxon>Eukaryota</taxon>
        <taxon>Sar</taxon>
        <taxon>Stramenopiles</taxon>
        <taxon>Ochrophyta</taxon>
        <taxon>Bacillariophyta</taxon>
        <taxon>Fragilariophyceae</taxon>
        <taxon>Fragilariophycidae</taxon>
        <taxon>Cyclophorales</taxon>
        <taxon>Cyclophoraceae</taxon>
        <taxon>Cyclophora</taxon>
    </lineage>
</organism>
<reference evidence="1" key="1">
    <citation type="submission" date="2021-01" db="EMBL/GenBank/DDBJ databases">
        <authorList>
            <person name="Corre E."/>
            <person name="Pelletier E."/>
            <person name="Niang G."/>
            <person name="Scheremetjew M."/>
            <person name="Finn R."/>
            <person name="Kale V."/>
            <person name="Holt S."/>
            <person name="Cochrane G."/>
            <person name="Meng A."/>
            <person name="Brown T."/>
            <person name="Cohen L."/>
        </authorList>
    </citation>
    <scope>NUCLEOTIDE SEQUENCE</scope>
    <source>
        <strain evidence="1">ECT3854</strain>
    </source>
</reference>
<sequence length="517" mass="58316">MRPTNARRNKEVLKYLKGVIPVDVFKVTTGRVPSLLLILDEIGRSDPFCRAMIDICRELKTELLANFVSDYVGVVLVGTGLDRFGTDQNFGTDPKKYRMIKTKKVNLETLREKLMFDVPKPFEGCVNLETSLYRKALLNVLGEPGRASVLAKNARMLRRGLLKTLTSEGLVGQFGPDVPNISDDDPKLMRLTSHMRRLQDYPEVMDYTISNYVSLNGLSDLSEEEREKVINSAFLYHVKEHLKPLENDDELMKLKDDVSHITSSLPEIEEDWLERAFRFGVCTKDIEDTSDAIRYLLCKGQRVVVGPGQGIAFQKLLALHHFRLYEVRGKVPVFYRLRKQQPSRGGVLDSEALKEDFAKMKAENPQATVFIIEQPQEDTAPGPDLIVVELSKPQEGEGRNNIIIFQAKHHAKTTGALKDNILATLFARGADAENARLFEEALEGTISKRFVQHSLTGEEMKTPARRDFSKTYNYNDEENTNQAVVHTLSREAVEPSMSIGLALGGVKEDEELMLEGD</sequence>
<protein>
    <submittedName>
        <fullName evidence="1">Uncharacterized protein</fullName>
    </submittedName>
</protein>
<name>A0A7S1DDJ0_CYCTE</name>
<evidence type="ECO:0000313" key="1">
    <source>
        <dbReference type="EMBL" id="CAD8944431.1"/>
    </source>
</evidence>
<dbReference type="EMBL" id="HBFW01024198">
    <property type="protein sequence ID" value="CAD8944431.1"/>
    <property type="molecule type" value="Transcribed_RNA"/>
</dbReference>
<proteinExistence type="predicted"/>
<dbReference type="AlphaFoldDB" id="A0A7S1DDJ0"/>